<evidence type="ECO:0000256" key="3">
    <source>
        <dbReference type="ARBA" id="ARBA00022840"/>
    </source>
</evidence>
<dbReference type="GO" id="GO:0035999">
    <property type="term" value="P:tetrahydrofolate interconversion"/>
    <property type="evidence" value="ECO:0007669"/>
    <property type="project" value="TreeGrafter"/>
</dbReference>
<feature type="binding site" evidence="4">
    <location>
        <position position="55"/>
    </location>
    <ligand>
        <name>substrate</name>
    </ligand>
</feature>
<dbReference type="GO" id="GO:0046872">
    <property type="term" value="F:metal ion binding"/>
    <property type="evidence" value="ECO:0007669"/>
    <property type="project" value="UniProtKB-KW"/>
</dbReference>
<dbReference type="KEGG" id="esx:ESOMN_v1c02550"/>
<dbReference type="GO" id="GO:0030272">
    <property type="term" value="F:5-formyltetrahydrofolate cyclo-ligase activity"/>
    <property type="evidence" value="ECO:0007669"/>
    <property type="project" value="UniProtKB-EC"/>
</dbReference>
<evidence type="ECO:0000256" key="5">
    <source>
        <dbReference type="RuleBase" id="RU361279"/>
    </source>
</evidence>
<dbReference type="InterPro" id="IPR024185">
    <property type="entry name" value="FTHF_cligase-like_sf"/>
</dbReference>
<keyword evidence="5" id="KW-0479">Metal-binding</keyword>
<dbReference type="PANTHER" id="PTHR23407:SF1">
    <property type="entry name" value="5-FORMYLTETRAHYDROFOLATE CYCLO-LIGASE"/>
    <property type="match status" value="1"/>
</dbReference>
<feature type="binding site" evidence="4">
    <location>
        <begin position="4"/>
        <end position="8"/>
    </location>
    <ligand>
        <name>ATP</name>
        <dbReference type="ChEBI" id="CHEBI:30616"/>
    </ligand>
</feature>
<dbReference type="EMBL" id="CP024965">
    <property type="protein sequence ID" value="ATZ18639.1"/>
    <property type="molecule type" value="Genomic_DNA"/>
</dbReference>
<keyword evidence="6" id="KW-0436">Ligase</keyword>
<comment type="catalytic activity">
    <reaction evidence="5">
        <text>(6S)-5-formyl-5,6,7,8-tetrahydrofolate + ATP = (6R)-5,10-methenyltetrahydrofolate + ADP + phosphate</text>
        <dbReference type="Rhea" id="RHEA:10488"/>
        <dbReference type="ChEBI" id="CHEBI:30616"/>
        <dbReference type="ChEBI" id="CHEBI:43474"/>
        <dbReference type="ChEBI" id="CHEBI:57455"/>
        <dbReference type="ChEBI" id="CHEBI:57457"/>
        <dbReference type="ChEBI" id="CHEBI:456216"/>
        <dbReference type="EC" id="6.3.3.2"/>
    </reaction>
</comment>
<organism evidence="6 7">
    <name type="scientific">Williamsoniiplasma somnilux</name>
    <dbReference type="NCBI Taxonomy" id="215578"/>
    <lineage>
        <taxon>Bacteria</taxon>
        <taxon>Bacillati</taxon>
        <taxon>Mycoplasmatota</taxon>
        <taxon>Mollicutes</taxon>
        <taxon>Entomoplasmatales</taxon>
        <taxon>Williamsoniiplasma</taxon>
    </lineage>
</organism>
<accession>A0A2K8NXT9</accession>
<comment type="cofactor">
    <cofactor evidence="5">
        <name>Mg(2+)</name>
        <dbReference type="ChEBI" id="CHEBI:18420"/>
    </cofactor>
</comment>
<dbReference type="NCBIfam" id="TIGR02727">
    <property type="entry name" value="MTHFS_bact"/>
    <property type="match status" value="1"/>
</dbReference>
<dbReference type="Pfam" id="PF01812">
    <property type="entry name" value="5-FTHF_cyc-lig"/>
    <property type="match status" value="1"/>
</dbReference>
<reference evidence="6 7" key="1">
    <citation type="submission" date="2017-11" db="EMBL/GenBank/DDBJ databases">
        <title>Genome sequence of Entomoplasma somnilux PYAN-1 (ATCC 49194).</title>
        <authorList>
            <person name="Lo W.-S."/>
            <person name="Gasparich G.E."/>
            <person name="Kuo C.-H."/>
        </authorList>
    </citation>
    <scope>NUCLEOTIDE SEQUENCE [LARGE SCALE GENOMIC DNA]</scope>
    <source>
        <strain evidence="6 7">PYAN-1</strain>
    </source>
</reference>
<protein>
    <recommendedName>
        <fullName evidence="5">5-formyltetrahydrofolate cyclo-ligase</fullName>
        <ecNumber evidence="5">6.3.3.2</ecNumber>
    </recommendedName>
</protein>
<comment type="similarity">
    <text evidence="1 5">Belongs to the 5-formyltetrahydrofolate cyclo-ligase family.</text>
</comment>
<keyword evidence="7" id="KW-1185">Reference proteome</keyword>
<dbReference type="GO" id="GO:0005524">
    <property type="term" value="F:ATP binding"/>
    <property type="evidence" value="ECO:0007669"/>
    <property type="project" value="UniProtKB-KW"/>
</dbReference>
<feature type="binding site" evidence="4">
    <location>
        <position position="50"/>
    </location>
    <ligand>
        <name>substrate</name>
    </ligand>
</feature>
<dbReference type="AlphaFoldDB" id="A0A2K8NXT9"/>
<keyword evidence="2 4" id="KW-0547">Nucleotide-binding</keyword>
<gene>
    <name evidence="6" type="ORF">ESOMN_v1c02550</name>
</gene>
<dbReference type="InterPro" id="IPR002698">
    <property type="entry name" value="FTHF_cligase"/>
</dbReference>
<sequence length="201" mass="23908">MENKKLIRERFLKIRKLLKKNYIIESSEIISEKIIFFIQKNNLKNIGIYISNEYEIDTKKILFFCLTNKINIYIPRCEINENKMIFKKIKNLTYDLEKNQKLNIIQPIEKCESLRNAKELDAVFLPVVAFDNTLMRIGSGKGYYDRWFNENEYKGYKIGLAQYTQFSNKKIDANNFDVKLDEIVSENNLPNSFLENNQSFI</sequence>
<dbReference type="InterPro" id="IPR037171">
    <property type="entry name" value="NagB/RpiA_transferase-like"/>
</dbReference>
<proteinExistence type="inferred from homology"/>
<dbReference type="PANTHER" id="PTHR23407">
    <property type="entry name" value="ATPASE INHIBITOR/5-FORMYLTETRAHYDROFOLATE CYCLO-LIGASE"/>
    <property type="match status" value="1"/>
</dbReference>
<name>A0A2K8NXT9_9MOLU</name>
<dbReference type="Gene3D" id="3.40.50.10420">
    <property type="entry name" value="NagB/RpiA/CoA transferase-like"/>
    <property type="match status" value="1"/>
</dbReference>
<evidence type="ECO:0000313" key="7">
    <source>
        <dbReference type="Proteomes" id="UP000232230"/>
    </source>
</evidence>
<dbReference type="SUPFAM" id="SSF100950">
    <property type="entry name" value="NagB/RpiA/CoA transferase-like"/>
    <property type="match status" value="1"/>
</dbReference>
<dbReference type="EC" id="6.3.3.2" evidence="5"/>
<evidence type="ECO:0000256" key="2">
    <source>
        <dbReference type="ARBA" id="ARBA00022741"/>
    </source>
</evidence>
<dbReference type="Proteomes" id="UP000232230">
    <property type="component" value="Chromosome"/>
</dbReference>
<keyword evidence="5" id="KW-0460">Magnesium</keyword>
<dbReference type="RefSeq" id="WP_024863870.1">
    <property type="nucleotide sequence ID" value="NZ_CP024965.1"/>
</dbReference>
<evidence type="ECO:0000313" key="6">
    <source>
        <dbReference type="EMBL" id="ATZ18639.1"/>
    </source>
</evidence>
<feature type="binding site" evidence="4">
    <location>
        <begin position="136"/>
        <end position="144"/>
    </location>
    <ligand>
        <name>ATP</name>
        <dbReference type="ChEBI" id="CHEBI:30616"/>
    </ligand>
</feature>
<evidence type="ECO:0000256" key="1">
    <source>
        <dbReference type="ARBA" id="ARBA00010638"/>
    </source>
</evidence>
<keyword evidence="3 4" id="KW-0067">ATP-binding</keyword>
<evidence type="ECO:0000256" key="4">
    <source>
        <dbReference type="PIRSR" id="PIRSR006806-1"/>
    </source>
</evidence>
<dbReference type="GO" id="GO:0009396">
    <property type="term" value="P:folic acid-containing compound biosynthetic process"/>
    <property type="evidence" value="ECO:0007669"/>
    <property type="project" value="TreeGrafter"/>
</dbReference>
<dbReference type="PIRSF" id="PIRSF006806">
    <property type="entry name" value="FTHF_cligase"/>
    <property type="match status" value="1"/>
</dbReference>